<feature type="domain" description="Heterokaryon incompatibility" evidence="2">
    <location>
        <begin position="254"/>
        <end position="422"/>
    </location>
</feature>
<evidence type="ECO:0000259" key="2">
    <source>
        <dbReference type="Pfam" id="PF06985"/>
    </source>
</evidence>
<evidence type="ECO:0000313" key="3">
    <source>
        <dbReference type="EMBL" id="KAK3361512.1"/>
    </source>
</evidence>
<reference evidence="3" key="2">
    <citation type="submission" date="2023-06" db="EMBL/GenBank/DDBJ databases">
        <authorList>
            <consortium name="Lawrence Berkeley National Laboratory"/>
            <person name="Haridas S."/>
            <person name="Hensen N."/>
            <person name="Bonometti L."/>
            <person name="Westerberg I."/>
            <person name="Brannstrom I.O."/>
            <person name="Guillou S."/>
            <person name="Cros-Aarteil S."/>
            <person name="Calhoun S."/>
            <person name="Kuo A."/>
            <person name="Mondo S."/>
            <person name="Pangilinan J."/>
            <person name="Riley R."/>
            <person name="Labutti K."/>
            <person name="Andreopoulos B."/>
            <person name="Lipzen A."/>
            <person name="Chen C."/>
            <person name="Yanf M."/>
            <person name="Daum C."/>
            <person name="Ng V."/>
            <person name="Clum A."/>
            <person name="Steindorff A."/>
            <person name="Ohm R."/>
            <person name="Martin F."/>
            <person name="Silar P."/>
            <person name="Natvig D."/>
            <person name="Lalanne C."/>
            <person name="Gautier V."/>
            <person name="Ament-Velasquez S.L."/>
            <person name="Kruys A."/>
            <person name="Hutchinson M.I."/>
            <person name="Powell A.J."/>
            <person name="Barry K."/>
            <person name="Miller A.N."/>
            <person name="Grigoriev I.V."/>
            <person name="Debuchy R."/>
            <person name="Gladieux P."/>
            <person name="Thoren M.H."/>
            <person name="Johannesson H."/>
        </authorList>
    </citation>
    <scope>NUCLEOTIDE SEQUENCE</scope>
    <source>
        <strain evidence="3">CBS 958.72</strain>
    </source>
</reference>
<organism evidence="3 4">
    <name type="scientific">Lasiosphaeria ovina</name>
    <dbReference type="NCBI Taxonomy" id="92902"/>
    <lineage>
        <taxon>Eukaryota</taxon>
        <taxon>Fungi</taxon>
        <taxon>Dikarya</taxon>
        <taxon>Ascomycota</taxon>
        <taxon>Pezizomycotina</taxon>
        <taxon>Sordariomycetes</taxon>
        <taxon>Sordariomycetidae</taxon>
        <taxon>Sordariales</taxon>
        <taxon>Lasiosphaeriaceae</taxon>
        <taxon>Lasiosphaeria</taxon>
    </lineage>
</organism>
<dbReference type="Proteomes" id="UP001287356">
    <property type="component" value="Unassembled WGS sequence"/>
</dbReference>
<accession>A0AAE0JU31</accession>
<gene>
    <name evidence="3" type="ORF">B0T24DRAFT_641743</name>
</gene>
<sequence>MSSKTRISSLTRSENLMHVIQPPMGTTGPGASDIHIPSLYRYNTLGSLSWGLETRETWGLFRGGKLCEKCRQQGVGATSPVNIMAPPVRHKGKIVDYLGWDWVYVSTLSKIRSAGFGACAFCMLLYLGFRRLERAQYDPDLEPSGYWDFRYAFPNPRCLRVSALHPADGDGEVVEQFYITLENDPGPDEGKPAIIQSDWASFMRSRLDACLINDGHDACRRDPGFKVEWPRRMLKITPSTATLLDFDERMAGEYAALSYCWGSEDELKQNPPLKATTSTHSQLKSGIPLSDLPLTIKEALSVCSSLGIEYIWIDALCIVQDDAGDWEAEARKMATVYSMAKVTIIAASSTSCHSGFLQGLSRGGELLALPPELPPMRLVARRTSTSGFHFNVADFANFDPASVDTPAEPQDAIDSRGWTFQEESLSSRYIKFTKDDIQWQCREDAGCLCHQGVQKHERRALYEDLWASSPPAGSSSNPPHSQGSNSRRRPTSNSSPADQSFNHASRACWQEIVKDFSRRRFTQPTDKLLALSGLAGRVAANMQSPHADDGSAYVAGMWTNMLRDGGALSWHCRHESPRGRAPSLGRYIAPSFSWASLTGDCAGVVYDQGSVGPLGFQGEQRLFDVVTAERTLLSADEEFGRVSAASVTLSGPLVPCTVRYGPHSCPEVVEVGGSEFSVASRRRTWFASRRRTWFDCGVSRTTLPSGEVALQRCRDNLPFKATRTHILLLRSMEFYSFGSGFEGLVLGRVGGDGADGYQRLGYVRIRGAGGGRKLDVDKFHAVVTIY</sequence>
<name>A0AAE0JU31_9PEZI</name>
<dbReference type="AlphaFoldDB" id="A0AAE0JU31"/>
<proteinExistence type="predicted"/>
<evidence type="ECO:0000256" key="1">
    <source>
        <dbReference type="SAM" id="MobiDB-lite"/>
    </source>
</evidence>
<comment type="caution">
    <text evidence="3">The sequence shown here is derived from an EMBL/GenBank/DDBJ whole genome shotgun (WGS) entry which is preliminary data.</text>
</comment>
<feature type="region of interest" description="Disordered" evidence="1">
    <location>
        <begin position="467"/>
        <end position="500"/>
    </location>
</feature>
<dbReference type="PANTHER" id="PTHR33112:SF10">
    <property type="entry name" value="TOL"/>
    <property type="match status" value="1"/>
</dbReference>
<evidence type="ECO:0000313" key="4">
    <source>
        <dbReference type="Proteomes" id="UP001287356"/>
    </source>
</evidence>
<protein>
    <submittedName>
        <fullName evidence="3">Heterokaryon incompatibility protein-domain-containing protein</fullName>
    </submittedName>
</protein>
<feature type="compositionally biased region" description="Low complexity" evidence="1">
    <location>
        <begin position="468"/>
        <end position="496"/>
    </location>
</feature>
<reference evidence="3" key="1">
    <citation type="journal article" date="2023" name="Mol. Phylogenet. Evol.">
        <title>Genome-scale phylogeny and comparative genomics of the fungal order Sordariales.</title>
        <authorList>
            <person name="Hensen N."/>
            <person name="Bonometti L."/>
            <person name="Westerberg I."/>
            <person name="Brannstrom I.O."/>
            <person name="Guillou S."/>
            <person name="Cros-Aarteil S."/>
            <person name="Calhoun S."/>
            <person name="Haridas S."/>
            <person name="Kuo A."/>
            <person name="Mondo S."/>
            <person name="Pangilinan J."/>
            <person name="Riley R."/>
            <person name="LaButti K."/>
            <person name="Andreopoulos B."/>
            <person name="Lipzen A."/>
            <person name="Chen C."/>
            <person name="Yan M."/>
            <person name="Daum C."/>
            <person name="Ng V."/>
            <person name="Clum A."/>
            <person name="Steindorff A."/>
            <person name="Ohm R.A."/>
            <person name="Martin F."/>
            <person name="Silar P."/>
            <person name="Natvig D.O."/>
            <person name="Lalanne C."/>
            <person name="Gautier V."/>
            <person name="Ament-Velasquez S.L."/>
            <person name="Kruys A."/>
            <person name="Hutchinson M.I."/>
            <person name="Powell A.J."/>
            <person name="Barry K."/>
            <person name="Miller A.N."/>
            <person name="Grigoriev I.V."/>
            <person name="Debuchy R."/>
            <person name="Gladieux P."/>
            <person name="Hiltunen Thoren M."/>
            <person name="Johannesson H."/>
        </authorList>
    </citation>
    <scope>NUCLEOTIDE SEQUENCE</scope>
    <source>
        <strain evidence="3">CBS 958.72</strain>
    </source>
</reference>
<keyword evidence="4" id="KW-1185">Reference proteome</keyword>
<dbReference type="EMBL" id="JAULSN010000011">
    <property type="protein sequence ID" value="KAK3361512.1"/>
    <property type="molecule type" value="Genomic_DNA"/>
</dbReference>
<dbReference type="InterPro" id="IPR010730">
    <property type="entry name" value="HET"/>
</dbReference>
<dbReference type="PANTHER" id="PTHR33112">
    <property type="entry name" value="DOMAIN PROTEIN, PUTATIVE-RELATED"/>
    <property type="match status" value="1"/>
</dbReference>
<dbReference type="Pfam" id="PF06985">
    <property type="entry name" value="HET"/>
    <property type="match status" value="1"/>
</dbReference>